<feature type="domain" description="Cell wall elongation regulator TseB-like" evidence="3">
    <location>
        <begin position="38"/>
        <end position="80"/>
    </location>
</feature>
<feature type="domain" description="PepSY" evidence="2">
    <location>
        <begin position="126"/>
        <end position="182"/>
    </location>
</feature>
<dbReference type="InterPro" id="IPR025711">
    <property type="entry name" value="PepSY"/>
</dbReference>
<proteinExistence type="predicted"/>
<evidence type="ECO:0000259" key="2">
    <source>
        <dbReference type="Pfam" id="PF03413"/>
    </source>
</evidence>
<dbReference type="SUPFAM" id="SSF54403">
    <property type="entry name" value="Cystatin/monellin"/>
    <property type="match status" value="2"/>
</dbReference>
<dbReference type="Gene3D" id="3.10.450.40">
    <property type="match status" value="2"/>
</dbReference>
<evidence type="ECO:0000313" key="5">
    <source>
        <dbReference type="Proteomes" id="UP000752012"/>
    </source>
</evidence>
<dbReference type="Pfam" id="PF17881">
    <property type="entry name" value="TseB"/>
    <property type="match status" value="1"/>
</dbReference>
<gene>
    <name evidence="4" type="ORF">HCN83_15145</name>
</gene>
<evidence type="ECO:0000256" key="1">
    <source>
        <dbReference type="SAM" id="MobiDB-lite"/>
    </source>
</evidence>
<comment type="caution">
    <text evidence="4">The sequence shown here is derived from an EMBL/GenBank/DDBJ whole genome shotgun (WGS) entry which is preliminary data.</text>
</comment>
<accession>A0A969TW79</accession>
<feature type="region of interest" description="Disordered" evidence="1">
    <location>
        <begin position="82"/>
        <end position="114"/>
    </location>
</feature>
<organism evidence="4 5">
    <name type="scientific">Alkalicoccus luteus</name>
    <dbReference type="NCBI Taxonomy" id="1237094"/>
    <lineage>
        <taxon>Bacteria</taxon>
        <taxon>Bacillati</taxon>
        <taxon>Bacillota</taxon>
        <taxon>Bacilli</taxon>
        <taxon>Bacillales</taxon>
        <taxon>Bacillaceae</taxon>
        <taxon>Alkalicoccus</taxon>
    </lineage>
</organism>
<dbReference type="InterPro" id="IPR046350">
    <property type="entry name" value="Cystatin_sf"/>
</dbReference>
<keyword evidence="5" id="KW-1185">Reference proteome</keyword>
<reference evidence="4 5" key="1">
    <citation type="submission" date="2020-03" db="EMBL/GenBank/DDBJ databases">
        <title>Assessment of the enzymatic potential of alkaline-tolerant lipase obtained from Bacillus luteus H11 (technogenic soil) for the bioremediation of saline soils contaminated with petroleum substances.</title>
        <authorList>
            <person name="Kalwasinska A."/>
        </authorList>
    </citation>
    <scope>NUCLEOTIDE SEQUENCE [LARGE SCALE GENOMIC DNA]</scope>
    <source>
        <strain evidence="4 5">H11</strain>
    </source>
</reference>
<dbReference type="Pfam" id="PF03413">
    <property type="entry name" value="PepSY"/>
    <property type="match status" value="1"/>
</dbReference>
<dbReference type="Proteomes" id="UP000752012">
    <property type="component" value="Unassembled WGS sequence"/>
</dbReference>
<feature type="compositionally biased region" description="Acidic residues" evidence="1">
    <location>
        <begin position="83"/>
        <end position="114"/>
    </location>
</feature>
<dbReference type="RefSeq" id="WP_168008825.1">
    <property type="nucleotide sequence ID" value="NZ_JAATHJ010000033.1"/>
</dbReference>
<name>A0A969TW79_9BACI</name>
<dbReference type="EMBL" id="JAATHJ010000033">
    <property type="protein sequence ID" value="NJP38902.1"/>
    <property type="molecule type" value="Genomic_DNA"/>
</dbReference>
<dbReference type="InterPro" id="IPR041401">
    <property type="entry name" value="TseB-like_dom"/>
</dbReference>
<evidence type="ECO:0000259" key="3">
    <source>
        <dbReference type="Pfam" id="PF17881"/>
    </source>
</evidence>
<evidence type="ECO:0000313" key="4">
    <source>
        <dbReference type="EMBL" id="NJP38902.1"/>
    </source>
</evidence>
<dbReference type="AlphaFoldDB" id="A0A969TW79"/>
<sequence length="193" mass="21590">MKKLITLAGFAGVAAVAVSVYAVYSAAFSPLDERRASAVEAAEQEYELQEIREIDYFHGAVSYQVIDAVDASGEEVYVFVEEPLPEEESAEEHDETENSGNEENEAEESDDETERDVIILNKNDGISADEAVSIAASEADISRFVSVKAGFISDTPVYEIRYRDSEGRFGYYYVSFEDGDYLRRYELSPRISR</sequence>
<protein>
    <submittedName>
        <fullName evidence="4">DUF5590 domain-containing protein</fullName>
    </submittedName>
</protein>